<protein>
    <recommendedName>
        <fullName evidence="3">DUF1573 domain-containing protein</fullName>
    </recommendedName>
</protein>
<dbReference type="OrthoDB" id="2988649at2"/>
<keyword evidence="2" id="KW-1185">Reference proteome</keyword>
<evidence type="ECO:0000313" key="2">
    <source>
        <dbReference type="Proteomes" id="UP000000378"/>
    </source>
</evidence>
<dbReference type="EMBL" id="CP002048">
    <property type="protein sequence ID" value="ADI03006.1"/>
    <property type="molecule type" value="Genomic_DNA"/>
</dbReference>
<accession>D7CJQ1</accession>
<dbReference type="KEGG" id="slp:Slip_2265"/>
<dbReference type="AlphaFoldDB" id="D7CJQ1"/>
<dbReference type="eggNOG" id="COG1694">
    <property type="taxonomic scope" value="Bacteria"/>
</dbReference>
<reference evidence="2" key="1">
    <citation type="journal article" date="2010" name="Stand. Genomic Sci.">
        <title>Complete genome sequence of Syntrophothermus lipocalidus type strain (TGB-C1T).</title>
        <authorList>
            <consortium name="US DOE Joint Genome Institute (JGI-PGF)"/>
            <person name="Djao O."/>
            <person name="Zhang X."/>
            <person name="Lucas S."/>
            <person name="Lapidus A."/>
            <person name="Glavina Del Rio T."/>
            <person name="Nolan M."/>
            <person name="Tice H."/>
            <person name="Cheng J."/>
            <person name="Han C."/>
            <person name="Tapia R."/>
            <person name="Goodwin L."/>
            <person name="Pitluck S."/>
            <person name="Liolios K."/>
            <person name="Ivanova N."/>
            <person name="Mavromatis K."/>
            <person name="Mikhailova N."/>
            <person name="Ovchinnikova G."/>
            <person name="Pati A."/>
            <person name="Brambilla E."/>
            <person name="Chen A."/>
            <person name="Palaniappan K."/>
            <person name="Land M."/>
            <person name="Hauser L."/>
            <person name="Chang Y."/>
            <person name="Jeffries C."/>
            <person name="Rohde M."/>
            <person name="Sikorski J."/>
            <person name="Spring S."/>
            <person name="Goker M."/>
            <person name="Detter J."/>
            <person name="Woyke T."/>
            <person name="Bristow J."/>
            <person name="Eisen J."/>
            <person name="Markowitz V."/>
            <person name="Hugenholtz P."/>
            <person name="Kyrpides N."/>
            <person name="Klenk H."/>
        </authorList>
    </citation>
    <scope>NUCLEOTIDE SEQUENCE [LARGE SCALE GENOMIC DNA]</scope>
    <source>
        <strain evidence="2">DSM 12680 / TGB-C1</strain>
    </source>
</reference>
<sequence length="132" mass="14667">MKDLLCDEFQNVVGELLIRHHSILDVLSKLSESSARINRAICKSVTDCGCLSIDAKKVQFPDHVNSLEDLKKFLDSHLRGTLCPECEDIVISELGKSLFYTAALCNLLGLNLHDIFIAEYKKATALGVFNLT</sequence>
<reference evidence="1 2" key="2">
    <citation type="journal article" date="2010" name="Stand. Genomic Sci.">
        <title>Complete genome sequence of Syntrophothermus lipocalidus type strain (TGB-C1).</title>
        <authorList>
            <person name="Djao O.D."/>
            <person name="Zhang X."/>
            <person name="Lucas S."/>
            <person name="Lapidus A."/>
            <person name="Del Rio T.G."/>
            <person name="Nolan M."/>
            <person name="Tice H."/>
            <person name="Cheng J.F."/>
            <person name="Han C."/>
            <person name="Tapia R."/>
            <person name="Goodwin L."/>
            <person name="Pitluck S."/>
            <person name="Liolios K."/>
            <person name="Ivanova N."/>
            <person name="Mavromatis K."/>
            <person name="Mikhailova N."/>
            <person name="Ovchinnikova G."/>
            <person name="Pati A."/>
            <person name="Brambilla E."/>
            <person name="Chen A."/>
            <person name="Palaniappan K."/>
            <person name="Land M."/>
            <person name="Hauser L."/>
            <person name="Chang Y.J."/>
            <person name="Jeffries C.D."/>
            <person name="Rohde M."/>
            <person name="Sikorski J."/>
            <person name="Spring S."/>
            <person name="Goker M."/>
            <person name="Detter J.C."/>
            <person name="Woyke T."/>
            <person name="Bristow J."/>
            <person name="Eisen J.A."/>
            <person name="Markowitz V."/>
            <person name="Hugenholtz P."/>
            <person name="Kyrpides N.C."/>
            <person name="Klenk H.P."/>
        </authorList>
    </citation>
    <scope>NUCLEOTIDE SEQUENCE [LARGE SCALE GENOMIC DNA]</scope>
    <source>
        <strain evidence="2">DSM 12680 / TGB-C1</strain>
    </source>
</reference>
<proteinExistence type="predicted"/>
<dbReference type="STRING" id="643648.Slip_2265"/>
<dbReference type="RefSeq" id="WP_013176408.1">
    <property type="nucleotide sequence ID" value="NC_014220.1"/>
</dbReference>
<evidence type="ECO:0008006" key="3">
    <source>
        <dbReference type="Google" id="ProtNLM"/>
    </source>
</evidence>
<dbReference type="HOGENOM" id="CLU_1924187_0_0_9"/>
<name>D7CJQ1_SYNLT</name>
<dbReference type="Proteomes" id="UP000000378">
    <property type="component" value="Chromosome"/>
</dbReference>
<organism evidence="1 2">
    <name type="scientific">Syntrophothermus lipocalidus (strain DSM 12680 / TGB-C1)</name>
    <dbReference type="NCBI Taxonomy" id="643648"/>
    <lineage>
        <taxon>Bacteria</taxon>
        <taxon>Bacillati</taxon>
        <taxon>Bacillota</taxon>
        <taxon>Clostridia</taxon>
        <taxon>Eubacteriales</taxon>
        <taxon>Syntrophomonadaceae</taxon>
        <taxon>Syntrophothermus</taxon>
    </lineage>
</organism>
<gene>
    <name evidence="1" type="ordered locus">Slip_2265</name>
</gene>
<evidence type="ECO:0000313" key="1">
    <source>
        <dbReference type="EMBL" id="ADI03006.1"/>
    </source>
</evidence>